<reference evidence="1 2" key="1">
    <citation type="submission" date="2018-10" db="EMBL/GenBank/DDBJ databases">
        <title>Sequencing the genomes of 1000 actinobacteria strains.</title>
        <authorList>
            <person name="Klenk H.-P."/>
        </authorList>
    </citation>
    <scope>NUCLEOTIDE SEQUENCE [LARGE SCALE GENOMIC DNA]</scope>
    <source>
        <strain evidence="1 2">DSM 43911</strain>
    </source>
</reference>
<dbReference type="Proteomes" id="UP000272729">
    <property type="component" value="Unassembled WGS sequence"/>
</dbReference>
<evidence type="ECO:0000313" key="2">
    <source>
        <dbReference type="Proteomes" id="UP000272729"/>
    </source>
</evidence>
<keyword evidence="2" id="KW-1185">Reference proteome</keyword>
<name>A0A495XF62_9PSEU</name>
<organism evidence="1 2">
    <name type="scientific">Saccharothrix variisporea</name>
    <dbReference type="NCBI Taxonomy" id="543527"/>
    <lineage>
        <taxon>Bacteria</taxon>
        <taxon>Bacillati</taxon>
        <taxon>Actinomycetota</taxon>
        <taxon>Actinomycetes</taxon>
        <taxon>Pseudonocardiales</taxon>
        <taxon>Pseudonocardiaceae</taxon>
        <taxon>Saccharothrix</taxon>
    </lineage>
</organism>
<comment type="caution">
    <text evidence="1">The sequence shown here is derived from an EMBL/GenBank/DDBJ whole genome shotgun (WGS) entry which is preliminary data.</text>
</comment>
<sequence length="45" mass="4650">MAGSQQEKQRACGAGRWPVGAGQVAATAKVVKVITATTAQMIHIQ</sequence>
<dbReference type="AlphaFoldDB" id="A0A495XF62"/>
<evidence type="ECO:0000313" key="1">
    <source>
        <dbReference type="EMBL" id="RKT71454.1"/>
    </source>
</evidence>
<accession>A0A495XF62</accession>
<proteinExistence type="predicted"/>
<gene>
    <name evidence="1" type="ORF">DFJ66_4743</name>
</gene>
<protein>
    <submittedName>
        <fullName evidence="1">Uncharacterized protein</fullName>
    </submittedName>
</protein>
<dbReference type="EMBL" id="RBXR01000001">
    <property type="protein sequence ID" value="RKT71454.1"/>
    <property type="molecule type" value="Genomic_DNA"/>
</dbReference>